<keyword evidence="4" id="KW-0804">Transcription</keyword>
<dbReference type="EMBL" id="CAKMRJ010003334">
    <property type="protein sequence ID" value="CAH1431354.1"/>
    <property type="molecule type" value="Genomic_DNA"/>
</dbReference>
<dbReference type="InterPro" id="IPR044825">
    <property type="entry name" value="GLK1/2-like"/>
</dbReference>
<dbReference type="GO" id="GO:0005634">
    <property type="term" value="C:nucleus"/>
    <property type="evidence" value="ECO:0007669"/>
    <property type="project" value="UniProtKB-SubCell"/>
</dbReference>
<comment type="caution">
    <text evidence="7">The sequence shown here is derived from an EMBL/GenBank/DDBJ whole genome shotgun (WGS) entry which is preliminary data.</text>
</comment>
<dbReference type="SUPFAM" id="SSF46689">
    <property type="entry name" value="Homeodomain-like"/>
    <property type="match status" value="1"/>
</dbReference>
<protein>
    <recommendedName>
        <fullName evidence="6">HTH myb-type domain-containing protein</fullName>
    </recommendedName>
</protein>
<proteinExistence type="predicted"/>
<keyword evidence="8" id="KW-1185">Reference proteome</keyword>
<dbReference type="FunFam" id="1.10.10.60:FF:000007">
    <property type="entry name" value="Two-component response regulator"/>
    <property type="match status" value="1"/>
</dbReference>
<evidence type="ECO:0000313" key="8">
    <source>
        <dbReference type="Proteomes" id="UP001157418"/>
    </source>
</evidence>
<accession>A0AAU9MZ75</accession>
<evidence type="ECO:0000256" key="2">
    <source>
        <dbReference type="ARBA" id="ARBA00023015"/>
    </source>
</evidence>
<dbReference type="NCBIfam" id="TIGR01557">
    <property type="entry name" value="myb_SHAQKYF"/>
    <property type="match status" value="1"/>
</dbReference>
<dbReference type="Proteomes" id="UP001157418">
    <property type="component" value="Unassembled WGS sequence"/>
</dbReference>
<organism evidence="7 8">
    <name type="scientific">Lactuca virosa</name>
    <dbReference type="NCBI Taxonomy" id="75947"/>
    <lineage>
        <taxon>Eukaryota</taxon>
        <taxon>Viridiplantae</taxon>
        <taxon>Streptophyta</taxon>
        <taxon>Embryophyta</taxon>
        <taxon>Tracheophyta</taxon>
        <taxon>Spermatophyta</taxon>
        <taxon>Magnoliopsida</taxon>
        <taxon>eudicotyledons</taxon>
        <taxon>Gunneridae</taxon>
        <taxon>Pentapetalae</taxon>
        <taxon>asterids</taxon>
        <taxon>campanulids</taxon>
        <taxon>Asterales</taxon>
        <taxon>Asteraceae</taxon>
        <taxon>Cichorioideae</taxon>
        <taxon>Cichorieae</taxon>
        <taxon>Lactucinae</taxon>
        <taxon>Lactuca</taxon>
    </lineage>
</organism>
<keyword evidence="2" id="KW-0805">Transcription regulation</keyword>
<dbReference type="InterPro" id="IPR001005">
    <property type="entry name" value="SANT/Myb"/>
</dbReference>
<evidence type="ECO:0000313" key="7">
    <source>
        <dbReference type="EMBL" id="CAH1431354.1"/>
    </source>
</evidence>
<keyword evidence="3" id="KW-0238">DNA-binding</keyword>
<dbReference type="InterPro" id="IPR009057">
    <property type="entry name" value="Homeodomain-like_sf"/>
</dbReference>
<dbReference type="PROSITE" id="PS51294">
    <property type="entry name" value="HTH_MYB"/>
    <property type="match status" value="1"/>
</dbReference>
<dbReference type="GO" id="GO:0003700">
    <property type="term" value="F:DNA-binding transcription factor activity"/>
    <property type="evidence" value="ECO:0007669"/>
    <property type="project" value="InterPro"/>
</dbReference>
<evidence type="ECO:0000256" key="4">
    <source>
        <dbReference type="ARBA" id="ARBA00023163"/>
    </source>
</evidence>
<dbReference type="PANTHER" id="PTHR31312:SF1">
    <property type="entry name" value="TRANSCRIPTION ACTIVATOR GLK1"/>
    <property type="match status" value="1"/>
</dbReference>
<dbReference type="AlphaFoldDB" id="A0AAU9MZ75"/>
<sequence>MASHNTHMRLLKEIVENEAVLYLPKPCGHKEICNIWKHVCRKIISFEGCNYSNGESPEENQEPNIFKRVDQVVKQSTNLNPKFINNNLSSEGVTQEGLNINSLEYNAMFKPVTYEEVRGNDHDKEHIHEHKRTNDQLVEDDKYYKKIFDTKKRISWTSVLHKKFVEAINTLGKQKAYPSAILEAMNVPGLTRSQIASHLQKYQEHQKSIKKPTLIPQKKKQVERYAYNRCGQSTPTNDYESIPQSSNIQPPLTLNSIGMSYMTINNIKARLQRAPPLPVPQPKTTINNSYSDQSTDHSFCHTSLGETSKIITFGLVESCNSIIGQRNEVQMTTDTYESTTGPLKDGETIAMTPMDFGEVVAPVDATSSLTPLNYSGTSIEKSVSGMAPSYYGLGTGLQPLEGFALGGENYDLEMREISNVFGMINSNGGHTSASSNHNYLIHSQDLQGKNENLSPTFLHIPTDHDDVGHSTNPNFSNSNLYPFGVGSVGYSNPHFPSDENNRQAQTLPPFNSLGLVDGIERTAMESDMFTDETQYLLDMTVNLLDELDDDLINGPWRITHYTSTVVKADANNCIRGASGAYLIINPSWSNLSGDWHVGYKLVYEVLTYTLITRLKKERKTKWNEKNQETIAEAVKQLEQFDKTYKIELISHSYEDKGPVIDVVVWHDGKVWRVALDTQSLEDDPKCGKISDFFPLTKFKWKGRMAS</sequence>
<dbReference type="Gene3D" id="1.10.10.60">
    <property type="entry name" value="Homeodomain-like"/>
    <property type="match status" value="1"/>
</dbReference>
<evidence type="ECO:0000259" key="6">
    <source>
        <dbReference type="PROSITE" id="PS51294"/>
    </source>
</evidence>
<reference evidence="7 8" key="1">
    <citation type="submission" date="2022-01" db="EMBL/GenBank/DDBJ databases">
        <authorList>
            <person name="Xiong W."/>
            <person name="Schranz E."/>
        </authorList>
    </citation>
    <scope>NUCLEOTIDE SEQUENCE [LARGE SCALE GENOMIC DNA]</scope>
</reference>
<keyword evidence="5" id="KW-0539">Nucleus</keyword>
<dbReference type="InterPro" id="IPR006447">
    <property type="entry name" value="Myb_dom_plants"/>
</dbReference>
<evidence type="ECO:0000256" key="3">
    <source>
        <dbReference type="ARBA" id="ARBA00023125"/>
    </source>
</evidence>
<evidence type="ECO:0000256" key="5">
    <source>
        <dbReference type="ARBA" id="ARBA00023242"/>
    </source>
</evidence>
<dbReference type="InterPro" id="IPR017930">
    <property type="entry name" value="Myb_dom"/>
</dbReference>
<dbReference type="Gene3D" id="2.20.25.690">
    <property type="match status" value="1"/>
</dbReference>
<feature type="domain" description="HTH myb-type" evidence="6">
    <location>
        <begin position="150"/>
        <end position="207"/>
    </location>
</feature>
<evidence type="ECO:0000256" key="1">
    <source>
        <dbReference type="ARBA" id="ARBA00004123"/>
    </source>
</evidence>
<dbReference type="Pfam" id="PF00249">
    <property type="entry name" value="Myb_DNA-binding"/>
    <property type="match status" value="1"/>
</dbReference>
<dbReference type="PANTHER" id="PTHR31312">
    <property type="entry name" value="TRANSCRIPTION ACTIVATOR GLK1"/>
    <property type="match status" value="1"/>
</dbReference>
<dbReference type="GO" id="GO:0003677">
    <property type="term" value="F:DNA binding"/>
    <property type="evidence" value="ECO:0007669"/>
    <property type="project" value="UniProtKB-KW"/>
</dbReference>
<name>A0AAU9MZ75_9ASTR</name>
<dbReference type="GO" id="GO:0045893">
    <property type="term" value="P:positive regulation of DNA-templated transcription"/>
    <property type="evidence" value="ECO:0007669"/>
    <property type="project" value="InterPro"/>
</dbReference>
<comment type="subcellular location">
    <subcellularLocation>
        <location evidence="1">Nucleus</location>
    </subcellularLocation>
</comment>
<gene>
    <name evidence="7" type="ORF">LVIROSA_LOCUS18073</name>
</gene>